<proteinExistence type="inferred from homology"/>
<dbReference type="InterPro" id="IPR005798">
    <property type="entry name" value="Cyt_b/b6_C"/>
</dbReference>
<dbReference type="InterPro" id="IPR005797">
    <property type="entry name" value="Cyt_b/b6_N"/>
</dbReference>
<dbReference type="GO" id="GO:0006122">
    <property type="term" value="P:mitochondrial electron transport, ubiquinol to cytochrome c"/>
    <property type="evidence" value="ECO:0007669"/>
    <property type="project" value="TreeGrafter"/>
</dbReference>
<feature type="transmembrane region" description="Helical" evidence="20">
    <location>
        <begin position="78"/>
        <end position="99"/>
    </location>
</feature>
<dbReference type="Gene3D" id="1.20.810.10">
    <property type="entry name" value="Cytochrome Bc1 Complex, Chain C"/>
    <property type="match status" value="1"/>
</dbReference>
<keyword evidence="10" id="KW-0999">Mitochondrion inner membrane</keyword>
<organism evidence="23">
    <name type="scientific">Iberolacerta aurelioi</name>
    <dbReference type="NCBI Taxonomy" id="178818"/>
    <lineage>
        <taxon>Eukaryota</taxon>
        <taxon>Metazoa</taxon>
        <taxon>Chordata</taxon>
        <taxon>Craniata</taxon>
        <taxon>Vertebrata</taxon>
        <taxon>Euteleostomi</taxon>
        <taxon>Lepidosauria</taxon>
        <taxon>Squamata</taxon>
        <taxon>Bifurcata</taxon>
        <taxon>Unidentata</taxon>
        <taxon>Episquamata</taxon>
        <taxon>Laterata</taxon>
        <taxon>Lacertibaenia</taxon>
        <taxon>Lacertidae</taxon>
        <taxon>Iberolacerta</taxon>
    </lineage>
</organism>
<keyword evidence="6 19" id="KW-0349">Heme</keyword>
<dbReference type="InterPro" id="IPR036150">
    <property type="entry name" value="Cyt_b/b6_C_sf"/>
</dbReference>
<dbReference type="Pfam" id="PF00032">
    <property type="entry name" value="Cytochrom_B_C"/>
    <property type="match status" value="1"/>
</dbReference>
<comment type="cofactor">
    <cofactor evidence="19">
        <name>heme</name>
        <dbReference type="ChEBI" id="CHEBI:30413"/>
    </cofactor>
    <text evidence="19">Binds 2 heme groups non-covalently.</text>
</comment>
<feature type="transmembrane region" description="Helical" evidence="20">
    <location>
        <begin position="31"/>
        <end position="57"/>
    </location>
</feature>
<evidence type="ECO:0000256" key="15">
    <source>
        <dbReference type="ARBA" id="ARBA00023128"/>
    </source>
</evidence>
<evidence type="ECO:0000256" key="12">
    <source>
        <dbReference type="ARBA" id="ARBA00022989"/>
    </source>
</evidence>
<feature type="binding site" description="axial binding residue" evidence="19">
    <location>
        <position position="98"/>
    </location>
    <ligand>
        <name>heme b</name>
        <dbReference type="ChEBI" id="CHEBI:60344"/>
        <label>b566</label>
    </ligand>
    <ligandPart>
        <name>Fe</name>
        <dbReference type="ChEBI" id="CHEBI:18248"/>
    </ligandPart>
</feature>
<feature type="domain" description="Cytochrome b/b6 N-terminal region profile" evidence="21">
    <location>
        <begin position="1"/>
        <end position="210"/>
    </location>
</feature>
<reference evidence="23" key="1">
    <citation type="journal article" date="2019" name="Nat. Commun.">
        <title>Thermal physiology, diversification and genome-wide substitution rates shaped by past and present environmental temperatures in a clade of heliothermic lizards.</title>
        <authorList>
            <person name="Garcia-Porta J."/>
            <person name="Irisarri I."/>
        </authorList>
    </citation>
    <scope>NUCLEOTIDE SEQUENCE</scope>
    <source>
        <strain evidence="23">MV.LAC-02</strain>
    </source>
</reference>
<comment type="cofactor">
    <cofactor evidence="20">
        <name>heme b</name>
        <dbReference type="ChEBI" id="CHEBI:60344"/>
    </cofactor>
    <text evidence="20">Binds 2 heme groups non-covalently.</text>
</comment>
<dbReference type="SUPFAM" id="SSF81342">
    <property type="entry name" value="Transmembrane di-heme cytochromes"/>
    <property type="match status" value="1"/>
</dbReference>
<comment type="subunit">
    <text evidence="3">The cytochrome bc1 complex contains 3 respiratory subunits (MT-CYB, CYC1 and UQCRFS1), 2 core proteins (UQCRC1 and UQCRC2) and probably 6 low-molecular weight proteins.</text>
</comment>
<accession>A0A518HGJ6</accession>
<evidence type="ECO:0000256" key="7">
    <source>
        <dbReference type="ARBA" id="ARBA00022660"/>
    </source>
</evidence>
<keyword evidence="8 20" id="KW-0812">Transmembrane</keyword>
<evidence type="ECO:0000256" key="10">
    <source>
        <dbReference type="ARBA" id="ARBA00022792"/>
    </source>
</evidence>
<gene>
    <name evidence="23" type="primary">cytb</name>
</gene>
<dbReference type="Pfam" id="PF00033">
    <property type="entry name" value="Cytochrome_B"/>
    <property type="match status" value="1"/>
</dbReference>
<dbReference type="InterPro" id="IPR027387">
    <property type="entry name" value="Cytb/b6-like_sf"/>
</dbReference>
<feature type="transmembrane region" description="Helical" evidence="20">
    <location>
        <begin position="289"/>
        <end position="309"/>
    </location>
</feature>
<dbReference type="SUPFAM" id="SSF81648">
    <property type="entry name" value="a domain/subunit of cytochrome bc1 complex (Ubiquinol-cytochrome c reductase)"/>
    <property type="match status" value="1"/>
</dbReference>
<evidence type="ECO:0000256" key="14">
    <source>
        <dbReference type="ARBA" id="ARBA00023075"/>
    </source>
</evidence>
<keyword evidence="11 20" id="KW-0249">Electron transport</keyword>
<dbReference type="InterPro" id="IPR030689">
    <property type="entry name" value="Cytochrome_b"/>
</dbReference>
<reference evidence="23" key="2">
    <citation type="submission" date="2019-06" db="EMBL/GenBank/DDBJ databases">
        <authorList>
            <person name="Lyra M."/>
            <person name="Vences M."/>
        </authorList>
    </citation>
    <scope>NUCLEOTIDE SEQUENCE</scope>
    <source>
        <strain evidence="23">MV.LAC-02</strain>
    </source>
</reference>
<dbReference type="PROSITE" id="PS51003">
    <property type="entry name" value="CYTB_CTER"/>
    <property type="match status" value="1"/>
</dbReference>
<feature type="transmembrane region" description="Helical" evidence="20">
    <location>
        <begin position="321"/>
        <end position="341"/>
    </location>
</feature>
<dbReference type="PROSITE" id="PS51002">
    <property type="entry name" value="CYTB_NTER"/>
    <property type="match status" value="1"/>
</dbReference>
<dbReference type="CDD" id="cd00284">
    <property type="entry name" value="Cytochrome_b_N"/>
    <property type="match status" value="1"/>
</dbReference>
<evidence type="ECO:0000256" key="13">
    <source>
        <dbReference type="ARBA" id="ARBA00023004"/>
    </source>
</evidence>
<feature type="transmembrane region" description="Helical" evidence="20">
    <location>
        <begin position="179"/>
        <end position="201"/>
    </location>
</feature>
<feature type="transmembrane region" description="Helical" evidence="20">
    <location>
        <begin position="114"/>
        <end position="134"/>
    </location>
</feature>
<evidence type="ECO:0000256" key="17">
    <source>
        <dbReference type="ARBA" id="ARBA00061233"/>
    </source>
</evidence>
<evidence type="ECO:0000256" key="20">
    <source>
        <dbReference type="RuleBase" id="RU362117"/>
    </source>
</evidence>
<evidence type="ECO:0000256" key="5">
    <source>
        <dbReference type="ARBA" id="ARBA00022448"/>
    </source>
</evidence>
<evidence type="ECO:0000313" key="23">
    <source>
        <dbReference type="EMBL" id="QDV39962.1"/>
    </source>
</evidence>
<sequence>MTLNMRKQHPLFKIINSSFIDLPTPSNISAWWNFGSLLGLCLIIQIITGLFLAMHYTADTSSAFMSITHIHRDVQHGWLIRNLHSNGASMFFICLYLHIGRGLYYGSYTNTETWNIGVLLLLLVMATAFMGYVLPWGQMSFWGATVITNLLSAVPYVGPTLVEWVWGGFAIDNATLTRFFTLHFLLPFIIMGTSMVHLLFLHETGSNNPTGLNSNTDKIPFHPYYSYKDLLGALLMILCLLSLTLFSPNLLGDPENFSPANPLVTPPHIKPEWYFLFAYAILRSIPNKLGGVLALLFSILILFIVPMIHLSKQRSLSYRPLSQALFWLLISDIFILTWIGGQPVEHPFIIIGQIASTLYFTIILLLMPISAMMENKLLKW</sequence>
<feature type="transmembrane region" description="Helical" evidence="20">
    <location>
        <begin position="230"/>
        <end position="251"/>
    </location>
</feature>
<keyword evidence="5 20" id="KW-0813">Transport</keyword>
<feature type="transmembrane region" description="Helical" evidence="20">
    <location>
        <begin position="141"/>
        <end position="159"/>
    </location>
</feature>
<feature type="binding site" description="axial binding residue" evidence="19">
    <location>
        <position position="84"/>
    </location>
    <ligand>
        <name>heme b</name>
        <dbReference type="ChEBI" id="CHEBI:60344"/>
        <label>b562</label>
    </ligand>
    <ligandPart>
        <name>Fe</name>
        <dbReference type="ChEBI" id="CHEBI:18248"/>
    </ligandPart>
</feature>
<evidence type="ECO:0000256" key="1">
    <source>
        <dbReference type="ARBA" id="ARBA00002566"/>
    </source>
</evidence>
<evidence type="ECO:0000256" key="2">
    <source>
        <dbReference type="ARBA" id="ARBA00004448"/>
    </source>
</evidence>
<dbReference type="CDD" id="cd00290">
    <property type="entry name" value="cytochrome_b_C"/>
    <property type="match status" value="1"/>
</dbReference>
<evidence type="ECO:0000256" key="9">
    <source>
        <dbReference type="ARBA" id="ARBA00022723"/>
    </source>
</evidence>
<dbReference type="FunFam" id="1.20.810.10:FF:000002">
    <property type="entry name" value="Cytochrome b"/>
    <property type="match status" value="1"/>
</dbReference>
<evidence type="ECO:0000256" key="6">
    <source>
        <dbReference type="ARBA" id="ARBA00022617"/>
    </source>
</evidence>
<evidence type="ECO:0000256" key="4">
    <source>
        <dbReference type="ARBA" id="ARBA00013531"/>
    </source>
</evidence>
<dbReference type="PANTHER" id="PTHR19271:SF16">
    <property type="entry name" value="CYTOCHROME B"/>
    <property type="match status" value="1"/>
</dbReference>
<dbReference type="GO" id="GO:0008121">
    <property type="term" value="F:quinol-cytochrome-c reductase activity"/>
    <property type="evidence" value="ECO:0007669"/>
    <property type="project" value="InterPro"/>
</dbReference>
<dbReference type="AlphaFoldDB" id="A0A518HGJ6"/>
<dbReference type="GO" id="GO:0005743">
    <property type="term" value="C:mitochondrial inner membrane"/>
    <property type="evidence" value="ECO:0007669"/>
    <property type="project" value="UniProtKB-SubCell"/>
</dbReference>
<geneLocation type="mitochondrion" evidence="23"/>
<keyword evidence="13 19" id="KW-0408">Iron</keyword>
<feature type="transmembrane region" description="Helical" evidence="20">
    <location>
        <begin position="347"/>
        <end position="369"/>
    </location>
</feature>
<comment type="subcellular location">
    <subcellularLocation>
        <location evidence="2">Mitochondrion inner membrane</location>
        <topology evidence="2">Multi-pass membrane protein</topology>
    </subcellularLocation>
</comment>
<comment type="similarity">
    <text evidence="17 20">Belongs to the cytochrome b family.</text>
</comment>
<keyword evidence="14" id="KW-0830">Ubiquinone</keyword>
<comment type="function">
    <text evidence="1 20">Component of the ubiquinol-cytochrome c reductase complex (complex III or cytochrome b-c1 complex) that is part of the mitochondrial respiratory chain. The b-c1 complex mediates electron transfer from ubiquinol to cytochrome c. Contributes to the generation of a proton gradient across the mitochondrial membrane that is then used for ATP synthesis.</text>
</comment>
<dbReference type="PIRSF" id="PIRSF038885">
    <property type="entry name" value="COB"/>
    <property type="match status" value="1"/>
</dbReference>
<keyword evidence="12 20" id="KW-1133">Transmembrane helix</keyword>
<dbReference type="InterPro" id="IPR048260">
    <property type="entry name" value="Cytochrome_b_C_euk/bac"/>
</dbReference>
<evidence type="ECO:0000259" key="21">
    <source>
        <dbReference type="PROSITE" id="PS51002"/>
    </source>
</evidence>
<dbReference type="PANTHER" id="PTHR19271">
    <property type="entry name" value="CYTOCHROME B"/>
    <property type="match status" value="1"/>
</dbReference>
<feature type="binding site" description="axial binding residue" evidence="19">
    <location>
        <position position="197"/>
    </location>
    <ligand>
        <name>heme b</name>
        <dbReference type="ChEBI" id="CHEBI:60344"/>
        <label>b566</label>
    </ligand>
    <ligandPart>
        <name>Fe</name>
        <dbReference type="ChEBI" id="CHEBI:18248"/>
    </ligandPart>
</feature>
<protein>
    <recommendedName>
        <fullName evidence="4 20">Cytochrome b</fullName>
    </recommendedName>
</protein>
<evidence type="ECO:0000256" key="3">
    <source>
        <dbReference type="ARBA" id="ARBA00011660"/>
    </source>
</evidence>
<evidence type="ECO:0000256" key="18">
    <source>
        <dbReference type="PIRSR" id="PIRSR038885-1"/>
    </source>
</evidence>
<dbReference type="EMBL" id="MN015164">
    <property type="protein sequence ID" value="QDV39962.1"/>
    <property type="molecule type" value="Genomic_DNA"/>
</dbReference>
<evidence type="ECO:0000256" key="8">
    <source>
        <dbReference type="ARBA" id="ARBA00022692"/>
    </source>
</evidence>
<feature type="domain" description="Cytochrome b/b6 C-terminal region profile" evidence="22">
    <location>
        <begin position="211"/>
        <end position="380"/>
    </location>
</feature>
<feature type="binding site" description="axial binding residue" evidence="19">
    <location>
        <position position="183"/>
    </location>
    <ligand>
        <name>heme b</name>
        <dbReference type="ChEBI" id="CHEBI:60344"/>
        <label>b562</label>
    </ligand>
    <ligandPart>
        <name>Fe</name>
        <dbReference type="ChEBI" id="CHEBI:18248"/>
    </ligandPart>
</feature>
<feature type="binding site" evidence="18">
    <location>
        <position position="202"/>
    </location>
    <ligand>
        <name>a ubiquinone</name>
        <dbReference type="ChEBI" id="CHEBI:16389"/>
    </ligand>
</feature>
<keyword evidence="16 20" id="KW-0472">Membrane</keyword>
<evidence type="ECO:0000256" key="16">
    <source>
        <dbReference type="ARBA" id="ARBA00023136"/>
    </source>
</evidence>
<dbReference type="InterPro" id="IPR016174">
    <property type="entry name" value="Di-haem_cyt_TM"/>
</dbReference>
<dbReference type="GO" id="GO:0046872">
    <property type="term" value="F:metal ion binding"/>
    <property type="evidence" value="ECO:0007669"/>
    <property type="project" value="UniProtKB-UniRule"/>
</dbReference>
<keyword evidence="7 20" id="KW-0679">Respiratory chain</keyword>
<dbReference type="GO" id="GO:0045275">
    <property type="term" value="C:respiratory chain complex III"/>
    <property type="evidence" value="ECO:0007669"/>
    <property type="project" value="InterPro"/>
</dbReference>
<keyword evidence="15 20" id="KW-0496">Mitochondrion</keyword>
<evidence type="ECO:0000256" key="11">
    <source>
        <dbReference type="ARBA" id="ARBA00022982"/>
    </source>
</evidence>
<dbReference type="GO" id="GO:0016491">
    <property type="term" value="F:oxidoreductase activity"/>
    <property type="evidence" value="ECO:0007669"/>
    <property type="project" value="UniProtKB-UniRule"/>
</dbReference>
<evidence type="ECO:0000259" key="22">
    <source>
        <dbReference type="PROSITE" id="PS51003"/>
    </source>
</evidence>
<dbReference type="InterPro" id="IPR048259">
    <property type="entry name" value="Cytochrome_b_N_euk/bac"/>
</dbReference>
<name>A0A518HGJ6_9SAUR</name>
<evidence type="ECO:0000256" key="19">
    <source>
        <dbReference type="PIRSR" id="PIRSR038885-2"/>
    </source>
</evidence>
<keyword evidence="9 19" id="KW-0479">Metal-binding</keyword>